<dbReference type="GO" id="GO:0051539">
    <property type="term" value="F:4 iron, 4 sulfur cluster binding"/>
    <property type="evidence" value="ECO:0007669"/>
    <property type="project" value="UniProtKB-KW"/>
</dbReference>
<keyword evidence="1" id="KW-0813">Transport</keyword>
<protein>
    <submittedName>
        <fullName evidence="9">Putative ferredoxin</fullName>
    </submittedName>
</protein>
<evidence type="ECO:0000256" key="4">
    <source>
        <dbReference type="ARBA" id="ARBA00022982"/>
    </source>
</evidence>
<dbReference type="GO" id="GO:0046872">
    <property type="term" value="F:metal ion binding"/>
    <property type="evidence" value="ECO:0007669"/>
    <property type="project" value="UniProtKB-KW"/>
</dbReference>
<gene>
    <name evidence="9" type="primary">napG</name>
    <name evidence="9" type="ORF">SBA1_720009</name>
</gene>
<dbReference type="Pfam" id="PF13237">
    <property type="entry name" value="Fer4_10"/>
    <property type="match status" value="1"/>
</dbReference>
<feature type="transmembrane region" description="Helical" evidence="7">
    <location>
        <begin position="72"/>
        <end position="103"/>
    </location>
</feature>
<evidence type="ECO:0000256" key="3">
    <source>
        <dbReference type="ARBA" id="ARBA00022723"/>
    </source>
</evidence>
<dbReference type="InterPro" id="IPR017896">
    <property type="entry name" value="4Fe4S_Fe-S-bd"/>
</dbReference>
<evidence type="ECO:0000256" key="1">
    <source>
        <dbReference type="ARBA" id="ARBA00022448"/>
    </source>
</evidence>
<dbReference type="PROSITE" id="PS51379">
    <property type="entry name" value="4FE4S_FER_2"/>
    <property type="match status" value="4"/>
</dbReference>
<reference evidence="10" key="1">
    <citation type="submission" date="2018-02" db="EMBL/GenBank/DDBJ databases">
        <authorList>
            <person name="Hausmann B."/>
        </authorList>
    </citation>
    <scope>NUCLEOTIDE SEQUENCE [LARGE SCALE GENOMIC DNA]</scope>
    <source>
        <strain evidence="10">Peat soil MAG SbA1</strain>
    </source>
</reference>
<sequence length="551" mass="61258">MALVKPTRLRLLSQVIFFLLFLFLLVRTEFRGSLHESAGDIRLPYPVNLFFRLDPLVALSNALASHALYRGLLWSLLILIPPMFLGRFFCGWICPLGSIHHFFSSWKSERKRGKQLIESNRYKRWQTTKYYLLVACLVAAALGTGMVGWLDPFSFLVRSLGLSILPATDYGLRAFLGVLEHSRYASVEFAGSALHFILGLLLLSFKQPHFRQGIWLGLIFIFLVVLNFRITRFWCRALCPLGALFGLVSRWAVLGLVKNPEHCENCNRCLLRCQGGDDPVGGVPWRQAECHLCLNCVDECPEHGLQFQFFPAQKSVGANLQRRKVLTGLAAGTALIPLLRSTPGFAVERHERLLRPPGALEEGDFLSRCIRCGECMKVCPNNALHPTLTEGGLEGLWTPVLIPRIGYCETSCVLCTEVCPTGAIWEITAKEKGWSVDVAAGTKPIRLGTAFYDRGRCLPWAMATDCIVCEEWCPTSPKAIYLRPADVFDAAGNVKQVKQPYLDAARCVGCGACEYACPVQDRPAVYVTTVGESRSRTNQILLNRGKGGGKG</sequence>
<dbReference type="AlphaFoldDB" id="A0A2U3L5S6"/>
<feature type="transmembrane region" description="Helical" evidence="7">
    <location>
        <begin position="130"/>
        <end position="149"/>
    </location>
</feature>
<dbReference type="InterPro" id="IPR017900">
    <property type="entry name" value="4Fe4S_Fe_S_CS"/>
</dbReference>
<feature type="domain" description="4Fe-4S ferredoxin-type" evidence="8">
    <location>
        <begin position="498"/>
        <end position="528"/>
    </location>
</feature>
<dbReference type="Gene3D" id="3.30.70.20">
    <property type="match status" value="2"/>
</dbReference>
<organism evidence="9 10">
    <name type="scientific">Candidatus Sulfotelmatobacter kueseliae</name>
    <dbReference type="NCBI Taxonomy" id="2042962"/>
    <lineage>
        <taxon>Bacteria</taxon>
        <taxon>Pseudomonadati</taxon>
        <taxon>Acidobacteriota</taxon>
        <taxon>Terriglobia</taxon>
        <taxon>Terriglobales</taxon>
        <taxon>Candidatus Korobacteraceae</taxon>
        <taxon>Candidatus Sulfotelmatobacter</taxon>
    </lineage>
</organism>
<keyword evidence="7" id="KW-0472">Membrane</keyword>
<dbReference type="PANTHER" id="PTHR30176">
    <property type="entry name" value="FERREDOXIN-TYPE PROTEIN NAPH"/>
    <property type="match status" value="1"/>
</dbReference>
<evidence type="ECO:0000259" key="8">
    <source>
        <dbReference type="PROSITE" id="PS51379"/>
    </source>
</evidence>
<dbReference type="PROSITE" id="PS00198">
    <property type="entry name" value="4FE4S_FER_1"/>
    <property type="match status" value="2"/>
</dbReference>
<keyword evidence="7" id="KW-1133">Transmembrane helix</keyword>
<keyword evidence="2" id="KW-0004">4Fe-4S</keyword>
<keyword evidence="3" id="KW-0479">Metal-binding</keyword>
<dbReference type="CDD" id="cd16373">
    <property type="entry name" value="DMSOR_beta_like"/>
    <property type="match status" value="1"/>
</dbReference>
<dbReference type="OrthoDB" id="9810688at2"/>
<keyword evidence="5" id="KW-0408">Iron</keyword>
<feature type="domain" description="4Fe-4S ferredoxin-type" evidence="8">
    <location>
        <begin position="397"/>
        <end position="430"/>
    </location>
</feature>
<keyword evidence="7" id="KW-0812">Transmembrane</keyword>
<evidence type="ECO:0000256" key="6">
    <source>
        <dbReference type="ARBA" id="ARBA00023014"/>
    </source>
</evidence>
<accession>A0A2U3L5S6</accession>
<feature type="domain" description="4Fe-4S ferredoxin-type" evidence="8">
    <location>
        <begin position="281"/>
        <end position="310"/>
    </location>
</feature>
<proteinExistence type="predicted"/>
<feature type="transmembrane region" description="Helical" evidence="7">
    <location>
        <begin position="184"/>
        <end position="206"/>
    </location>
</feature>
<feature type="transmembrane region" description="Helical" evidence="7">
    <location>
        <begin position="212"/>
        <end position="230"/>
    </location>
</feature>
<feature type="domain" description="4Fe-4S ferredoxin-type" evidence="8">
    <location>
        <begin position="358"/>
        <end position="389"/>
    </location>
</feature>
<keyword evidence="4" id="KW-0249">Electron transport</keyword>
<evidence type="ECO:0000256" key="5">
    <source>
        <dbReference type="ARBA" id="ARBA00023004"/>
    </source>
</evidence>
<dbReference type="GO" id="GO:0005886">
    <property type="term" value="C:plasma membrane"/>
    <property type="evidence" value="ECO:0007669"/>
    <property type="project" value="TreeGrafter"/>
</dbReference>
<dbReference type="Pfam" id="PF12801">
    <property type="entry name" value="Fer4_5"/>
    <property type="match status" value="2"/>
</dbReference>
<dbReference type="Pfam" id="PF00037">
    <property type="entry name" value="Fer4"/>
    <property type="match status" value="1"/>
</dbReference>
<dbReference type="Pfam" id="PF12838">
    <property type="entry name" value="Fer4_7"/>
    <property type="match status" value="1"/>
</dbReference>
<dbReference type="Proteomes" id="UP000238701">
    <property type="component" value="Unassembled WGS sequence"/>
</dbReference>
<dbReference type="InterPro" id="IPR051684">
    <property type="entry name" value="Electron_Trans/Redox"/>
</dbReference>
<keyword evidence="6" id="KW-0411">Iron-sulfur</keyword>
<dbReference type="PANTHER" id="PTHR30176:SF3">
    <property type="entry name" value="FERREDOXIN-TYPE PROTEIN NAPH"/>
    <property type="match status" value="1"/>
</dbReference>
<dbReference type="SUPFAM" id="SSF54862">
    <property type="entry name" value="4Fe-4S ferredoxins"/>
    <property type="match status" value="2"/>
</dbReference>
<dbReference type="EMBL" id="OMOD01000169">
    <property type="protein sequence ID" value="SPF47218.1"/>
    <property type="molecule type" value="Genomic_DNA"/>
</dbReference>
<evidence type="ECO:0000313" key="10">
    <source>
        <dbReference type="Proteomes" id="UP000238701"/>
    </source>
</evidence>
<evidence type="ECO:0000256" key="7">
    <source>
        <dbReference type="SAM" id="Phobius"/>
    </source>
</evidence>
<evidence type="ECO:0000256" key="2">
    <source>
        <dbReference type="ARBA" id="ARBA00022485"/>
    </source>
</evidence>
<name>A0A2U3L5S6_9BACT</name>
<evidence type="ECO:0000313" key="9">
    <source>
        <dbReference type="EMBL" id="SPF47218.1"/>
    </source>
</evidence>